<dbReference type="PROSITE" id="PS50234">
    <property type="entry name" value="VWFA"/>
    <property type="match status" value="1"/>
</dbReference>
<keyword evidence="2" id="KW-0472">Membrane</keyword>
<dbReference type="RefSeq" id="WP_244684300.1">
    <property type="nucleotide sequence ID" value="NZ_CP095043.1"/>
</dbReference>
<proteinExistence type="predicted"/>
<feature type="compositionally biased region" description="Polar residues" evidence="1">
    <location>
        <begin position="779"/>
        <end position="789"/>
    </location>
</feature>
<organism evidence="4 5">
    <name type="scientific">Leucobacter rhizosphaerae</name>
    <dbReference type="NCBI Taxonomy" id="2932245"/>
    <lineage>
        <taxon>Bacteria</taxon>
        <taxon>Bacillati</taxon>
        <taxon>Actinomycetota</taxon>
        <taxon>Actinomycetes</taxon>
        <taxon>Micrococcales</taxon>
        <taxon>Microbacteriaceae</taxon>
        <taxon>Leucobacter</taxon>
    </lineage>
</organism>
<dbReference type="InterPro" id="IPR045826">
    <property type="entry name" value="SpaA_PFL_dom_2"/>
</dbReference>
<feature type="region of interest" description="Disordered" evidence="1">
    <location>
        <begin position="57"/>
        <end position="148"/>
    </location>
</feature>
<feature type="region of interest" description="Disordered" evidence="1">
    <location>
        <begin position="1188"/>
        <end position="1223"/>
    </location>
</feature>
<dbReference type="Gene3D" id="3.40.50.410">
    <property type="entry name" value="von Willebrand factor, type A domain"/>
    <property type="match status" value="1"/>
</dbReference>
<dbReference type="SUPFAM" id="SSF53300">
    <property type="entry name" value="vWA-like"/>
    <property type="match status" value="1"/>
</dbReference>
<reference evidence="4 5" key="1">
    <citation type="submission" date="2022-04" db="EMBL/GenBank/DDBJ databases">
        <title>Leucobacter sp. isolated from rhizosphere of onion.</title>
        <authorList>
            <person name="Won M."/>
            <person name="Lee C.-M."/>
            <person name="Woen H.-Y."/>
            <person name="Kwon S.-W."/>
        </authorList>
    </citation>
    <scope>NUCLEOTIDE SEQUENCE [LARGE SCALE GENOMIC DNA]</scope>
    <source>
        <strain evidence="4 5">H25R-14</strain>
    </source>
</reference>
<evidence type="ECO:0000256" key="1">
    <source>
        <dbReference type="SAM" id="MobiDB-lite"/>
    </source>
</evidence>
<feature type="region of interest" description="Disordered" evidence="1">
    <location>
        <begin position="1929"/>
        <end position="1956"/>
    </location>
</feature>
<dbReference type="Pfam" id="PF25549">
    <property type="entry name" value="DUF7927"/>
    <property type="match status" value="2"/>
</dbReference>
<keyword evidence="2" id="KW-1133">Transmembrane helix</keyword>
<evidence type="ECO:0000313" key="4">
    <source>
        <dbReference type="EMBL" id="UOQ59341.1"/>
    </source>
</evidence>
<evidence type="ECO:0000259" key="3">
    <source>
        <dbReference type="PROSITE" id="PS50234"/>
    </source>
</evidence>
<dbReference type="NCBIfam" id="TIGR01451">
    <property type="entry name" value="B_ant_repeat"/>
    <property type="match status" value="1"/>
</dbReference>
<feature type="compositionally biased region" description="Pro residues" evidence="1">
    <location>
        <begin position="73"/>
        <end position="83"/>
    </location>
</feature>
<keyword evidence="2" id="KW-0812">Transmembrane</keyword>
<dbReference type="Pfam" id="PF19403">
    <property type="entry name" value="SpaA_2"/>
    <property type="match status" value="6"/>
</dbReference>
<dbReference type="InterPro" id="IPR036465">
    <property type="entry name" value="vWFA_dom_sf"/>
</dbReference>
<dbReference type="CDD" id="cd00198">
    <property type="entry name" value="vWFA"/>
    <property type="match status" value="1"/>
</dbReference>
<dbReference type="Proteomes" id="UP000831775">
    <property type="component" value="Chromosome"/>
</dbReference>
<name>A0ABY4FSV3_9MICO</name>
<feature type="compositionally biased region" description="Pro residues" evidence="1">
    <location>
        <begin position="107"/>
        <end position="117"/>
    </location>
</feature>
<feature type="transmembrane region" description="Helical" evidence="2">
    <location>
        <begin position="1962"/>
        <end position="1984"/>
    </location>
</feature>
<dbReference type="SMART" id="SM00327">
    <property type="entry name" value="VWA"/>
    <property type="match status" value="1"/>
</dbReference>
<gene>
    <name evidence="4" type="ORF">MUN76_09745</name>
</gene>
<keyword evidence="5" id="KW-1185">Reference proteome</keyword>
<feature type="compositionally biased region" description="Pro residues" evidence="1">
    <location>
        <begin position="1930"/>
        <end position="1951"/>
    </location>
</feature>
<dbReference type="InterPro" id="IPR001434">
    <property type="entry name" value="OmcB-like_DUF11"/>
</dbReference>
<protein>
    <recommendedName>
        <fullName evidence="3">VWFA domain-containing protein</fullName>
    </recommendedName>
</protein>
<accession>A0ABY4FSV3</accession>
<sequence length="1994" mass="203855">MGSAGEHFGARSGRRRRTGRRAFGLAALVLTPALAFGMTFTDLGTIVAAQAVDEPATIAPTPPSDVQVAQETPAPPTETPPAEEPTEVTPTPAPPVEEPTPAEEPTEPPTETPAEPPVEPEEPATDPTAKPAPDAKDATEELVTPLSIPAPTDTTAVITVKVGGIRTTVTQVSNLAGVTLQLYNGGSGGPDPSPRPEPWATCVSDADGDCSFTIPDTQRRSGSTPAGVNRDARFWIKQAGVPNGYFMNATLATGENPSSATYQFRTGEDLQAGNTYSSQADFMYATGNSSNNASGGIWQQSRTNPVFTDRCGIRVAMIVDLSGSVSPYISQLRTAAKGFVDALTGTPSSMALFTFASGAPAGGGSNLDVTGIATPAGATTVKNRIDTYTASGGTNWDRGIFQAAASAAQFDVAIVLTDGNPTLYAGGEGPGDRTRFREVENGIFSANALKAKNTKVIAFGVGDGVSGSPANLRAISGTTAGVDYYQSADYAAAGATLRQLALGNCAGSVSVVKQVVPSTNTGENISGAVPASGWGFTAATATPGVTPATQSGSTDGTGAVNFPLTYTAGTSSAAVNIAEAQQPGYSIVTQAGKRAVCKIVGSGAAVTVTNDPGNPNGFSVDAPAAAPVTCTVYNRPPLPQASITVNKTWVVNGTTYTDGDQPIGIGAQLQLGGTDQAWGTPRDGLTVGSSLQVSEQMRFVGRDLCTLTSQGITAKDGQPFEAALPFTAPIDATHTYTVTNVVTCTAELTLVKQVQNGDADPTSWTLDAVAPGGALPGPNGTTGTPSATAPVTPGVSYPLAESGGDPRYLQSIGLNGNPQSPSTGSWACVQLDAQGQVVPGFSDGLNGAVIVPLGFKVRCTAVNRTATLTLAKEVVNDHGGTRVPSDWDLTATPTGEFPAGLEPETVTGDADGRSFSVRPGTPYALTETALAGYTLGSLKCDTGPGGSLVDATTVTVPALGHTTCVFVNEDQGATLTLVKVVEQGSSGATTPASAWTLTASGPNDTVTGAGNSPEVTNQSVDAGTYALSESATPGGYTASDWSCTGASESDGASVTLVPGSNATCTITNTAVKPTLTLQKDVENAHGGSRSATEFPLTASGPTTVSGISGTPEVTTVAVPIGAYTLSETNPDPLGYAFDELTCTNRGTPLGTDLEDPTATLTLGDAVVCTYTNVDRPATLTLIKDVDAGESGSTREPADWTLTADPDGIEGQDPVSGNGTGVESEGGVEAVTVFAGDYTLSEEGPAGFDAGDWVCEGGVVDDDRVTVPNGGNVICTITNTAVSPRLTLIKVVDNGTTGGDSTPADWALTGEGPTPITGYTGDPSITDAPVQVGTYDLSEVGTDVGYTEGPWVCVGGVQMNEFITLAEGDDVTCTITNTAVESSWTISKHSTPASGSTVLPGELIEYTLTATHTGGVQPVDVVITDDLSDVLDDAELEGTPSATVGTAALTGTTLEWTMDTFSGTATATYTVRVDEDAYNATLHNVVTPPKGSTCEGDCETTHSTPGWRLTKSSDPVSGSVVDPSSTVEYTLHALNTSGATVSGATAIDDLSDVLDDAVLLQPLPAGLTYDPEAQELRWDIPTLAPGDPEATISYSVIVNADAYGKVIANVVTPGTPGGECPVTTPDLLEPTRSAIEIDDDCDTTVRVRDVNLAIAKSHAPIPEGAVDSGKDEVIDYTLLVSNIGVDAATEVTVTDTLPAGLSYVEGTLVAPAGWTAEFVDGVFTATFPGPFAAGDTAEFTFDALVGTLSRPSDAEPFPAIENTACVSEGEPDTDPSDNCATDTTPVKSIAVTADAVCIADTPYASYTVTPFNVSADPWIALIWWTPAAYADRDPSISADDTAALLADGASQVDRIEMPVGWTSGTPIEGQILWPGAEVDAAGNPIAWPGWTQRADGTWVLDPDAPFYDLRAEAVMEIRINPSSDSQLVYPPATPNCNPAPPENPPHPTPAPTPRGLVTTGSELAPLVATGIGLLALGAALGIVALRRRHRRSRGV</sequence>
<feature type="region of interest" description="Disordered" evidence="1">
    <location>
        <begin position="769"/>
        <end position="790"/>
    </location>
</feature>
<evidence type="ECO:0000313" key="5">
    <source>
        <dbReference type="Proteomes" id="UP000831775"/>
    </source>
</evidence>
<dbReference type="InterPro" id="IPR057687">
    <property type="entry name" value="DUF7927"/>
</dbReference>
<feature type="domain" description="VWFA" evidence="3">
    <location>
        <begin position="314"/>
        <end position="515"/>
    </location>
</feature>
<dbReference type="EMBL" id="CP095043">
    <property type="protein sequence ID" value="UOQ59341.1"/>
    <property type="molecule type" value="Genomic_DNA"/>
</dbReference>
<dbReference type="InterPro" id="IPR002035">
    <property type="entry name" value="VWF_A"/>
</dbReference>
<dbReference type="InterPro" id="IPR047589">
    <property type="entry name" value="DUF11_rpt"/>
</dbReference>
<dbReference type="Pfam" id="PF01345">
    <property type="entry name" value="DUF11"/>
    <property type="match status" value="1"/>
</dbReference>
<evidence type="ECO:0000256" key="2">
    <source>
        <dbReference type="SAM" id="Phobius"/>
    </source>
</evidence>